<sequence>MKLVFPKCQDLAIHAFFPTAVLIIIAIFTYETIKSRNDARSELHNQALMVGLVIASGVQEKFNAKFDGLDFFIDFVNFPKD</sequence>
<proteinExistence type="predicted"/>
<accession>A0A2W1KMY0</accession>
<protein>
    <submittedName>
        <fullName evidence="2">Uncharacterized protein</fullName>
    </submittedName>
</protein>
<name>A0A2W1KMY0_ACIFR</name>
<organism evidence="2 3">
    <name type="scientific">Acidithiobacillus ferrooxidans</name>
    <name type="common">Thiobacillus ferrooxidans</name>
    <dbReference type="NCBI Taxonomy" id="920"/>
    <lineage>
        <taxon>Bacteria</taxon>
        <taxon>Pseudomonadati</taxon>
        <taxon>Pseudomonadota</taxon>
        <taxon>Acidithiobacillia</taxon>
        <taxon>Acidithiobacillales</taxon>
        <taxon>Acidithiobacillaceae</taxon>
        <taxon>Acidithiobacillus</taxon>
    </lineage>
</organism>
<dbReference type="EMBL" id="QKQP01000005">
    <property type="protein sequence ID" value="PZD80681.1"/>
    <property type="molecule type" value="Genomic_DNA"/>
</dbReference>
<evidence type="ECO:0000256" key="1">
    <source>
        <dbReference type="SAM" id="Phobius"/>
    </source>
</evidence>
<comment type="caution">
    <text evidence="2">The sequence shown here is derived from an EMBL/GenBank/DDBJ whole genome shotgun (WGS) entry which is preliminary data.</text>
</comment>
<dbReference type="RefSeq" id="WP_012607488.1">
    <property type="nucleotide sequence ID" value="NZ_JANJGT010000069.1"/>
</dbReference>
<dbReference type="Proteomes" id="UP000248886">
    <property type="component" value="Unassembled WGS sequence"/>
</dbReference>
<gene>
    <name evidence="2" type="ORF">DN052_09575</name>
</gene>
<feature type="transmembrane region" description="Helical" evidence="1">
    <location>
        <begin position="12"/>
        <end position="30"/>
    </location>
</feature>
<evidence type="ECO:0000313" key="2">
    <source>
        <dbReference type="EMBL" id="PZD80681.1"/>
    </source>
</evidence>
<keyword evidence="1" id="KW-1133">Transmembrane helix</keyword>
<evidence type="ECO:0000313" key="3">
    <source>
        <dbReference type="Proteomes" id="UP000248886"/>
    </source>
</evidence>
<keyword evidence="1" id="KW-0812">Transmembrane</keyword>
<dbReference type="AlphaFoldDB" id="A0A2W1KMY0"/>
<keyword evidence="1" id="KW-0472">Membrane</keyword>
<reference evidence="2 3" key="1">
    <citation type="submission" date="2018-06" db="EMBL/GenBank/DDBJ databases">
        <title>Draft sequence of Acidithiobacillus ferrooxidans CCM 4253.</title>
        <authorList>
            <person name="Moya-Beltran A."/>
            <person name="Castro M."/>
            <person name="Covarrubias P.C."/>
            <person name="Issotta F."/>
            <person name="Janiczek O."/>
            <person name="Mandl M."/>
            <person name="Kucera J."/>
            <person name="Quatrini R."/>
        </authorList>
    </citation>
    <scope>NUCLEOTIDE SEQUENCE [LARGE SCALE GENOMIC DNA]</scope>
    <source>
        <strain evidence="2 3">CCM 4253</strain>
    </source>
</reference>